<dbReference type="GO" id="GO:0005886">
    <property type="term" value="C:plasma membrane"/>
    <property type="evidence" value="ECO:0007669"/>
    <property type="project" value="TreeGrafter"/>
</dbReference>
<dbReference type="Pfam" id="PF00905">
    <property type="entry name" value="Transpeptidase"/>
    <property type="match status" value="1"/>
</dbReference>
<evidence type="ECO:0000313" key="2">
    <source>
        <dbReference type="EMBL" id="MBO8450423.1"/>
    </source>
</evidence>
<name>A0A9D9HHA6_9SPIR</name>
<protein>
    <submittedName>
        <fullName evidence="2">Penicillin-binding protein 2</fullName>
    </submittedName>
</protein>
<dbReference type="AlphaFoldDB" id="A0A9D9HHA6"/>
<proteinExistence type="predicted"/>
<dbReference type="Proteomes" id="UP000823616">
    <property type="component" value="Unassembled WGS sequence"/>
</dbReference>
<dbReference type="EMBL" id="JADIMS010000082">
    <property type="protein sequence ID" value="MBO8450423.1"/>
    <property type="molecule type" value="Genomic_DNA"/>
</dbReference>
<reference evidence="2" key="1">
    <citation type="submission" date="2020-10" db="EMBL/GenBank/DDBJ databases">
        <authorList>
            <person name="Gilroy R."/>
        </authorList>
    </citation>
    <scope>NUCLEOTIDE SEQUENCE</scope>
    <source>
        <strain evidence="2">B3-4054</strain>
    </source>
</reference>
<feature type="domain" description="Penicillin-binding protein transpeptidase" evidence="1">
    <location>
        <begin position="5"/>
        <end position="275"/>
    </location>
</feature>
<dbReference type="InterPro" id="IPR001460">
    <property type="entry name" value="PCN-bd_Tpept"/>
</dbReference>
<dbReference type="InterPro" id="IPR050515">
    <property type="entry name" value="Beta-lactam/transpept"/>
</dbReference>
<evidence type="ECO:0000259" key="1">
    <source>
        <dbReference type="Pfam" id="PF00905"/>
    </source>
</evidence>
<dbReference type="PANTHER" id="PTHR30627">
    <property type="entry name" value="PEPTIDOGLYCAN D,D-TRANSPEPTIDASE"/>
    <property type="match status" value="1"/>
</dbReference>
<dbReference type="InterPro" id="IPR012338">
    <property type="entry name" value="Beta-lactam/transpept-like"/>
</dbReference>
<dbReference type="GO" id="GO:0008658">
    <property type="term" value="F:penicillin binding"/>
    <property type="evidence" value="ECO:0007669"/>
    <property type="project" value="InterPro"/>
</dbReference>
<gene>
    <name evidence="2" type="ORF">IAA96_04880</name>
</gene>
<evidence type="ECO:0000313" key="3">
    <source>
        <dbReference type="Proteomes" id="UP000823616"/>
    </source>
</evidence>
<feature type="non-terminal residue" evidence="2">
    <location>
        <position position="1"/>
    </location>
</feature>
<dbReference type="PANTHER" id="PTHR30627:SF2">
    <property type="entry name" value="PEPTIDOGLYCAN D,D-TRANSPEPTIDASE MRDA"/>
    <property type="match status" value="1"/>
</dbReference>
<sequence>LNDPTTPLLNRAVDASYPPASTFKILMSTALMEEKAIPRDKEIDCPGHIEYGDRIFRCHIRGRGHGPIAMQDALAQSCDIYYWVACRDYLGIERIVSYAHEFGFGSPAEIDLPSQASGFVPTPQWKQRRYHEKWLGGDTMNMSIGQGFTLVSPLQLANAVAMVINDGTIYRPHLLKEIRNPADNQVEHIAAPEILRTSNISPETFAQVREDMRYVITDGTVALVMRNRAVQIAAKTGTAEVGYQDRWHSWLAAYGPYDAPAEEAVVVAVIVEAENTWEWWAPYATNIIFQGIFANQDYEEAVDALGYRYLMNRPRGRQE</sequence>
<accession>A0A9D9HHA6</accession>
<dbReference type="SUPFAM" id="SSF56601">
    <property type="entry name" value="beta-lactamase/transpeptidase-like"/>
    <property type="match status" value="1"/>
</dbReference>
<dbReference type="GO" id="GO:0071555">
    <property type="term" value="P:cell wall organization"/>
    <property type="evidence" value="ECO:0007669"/>
    <property type="project" value="TreeGrafter"/>
</dbReference>
<dbReference type="GO" id="GO:0071972">
    <property type="term" value="F:peptidoglycan L,D-transpeptidase activity"/>
    <property type="evidence" value="ECO:0007669"/>
    <property type="project" value="TreeGrafter"/>
</dbReference>
<comment type="caution">
    <text evidence="2">The sequence shown here is derived from an EMBL/GenBank/DDBJ whole genome shotgun (WGS) entry which is preliminary data.</text>
</comment>
<dbReference type="Gene3D" id="3.40.710.10">
    <property type="entry name" value="DD-peptidase/beta-lactamase superfamily"/>
    <property type="match status" value="1"/>
</dbReference>
<organism evidence="2 3">
    <name type="scientific">Candidatus Avitreponema avistercoris</name>
    <dbReference type="NCBI Taxonomy" id="2840705"/>
    <lineage>
        <taxon>Bacteria</taxon>
        <taxon>Pseudomonadati</taxon>
        <taxon>Spirochaetota</taxon>
        <taxon>Spirochaetia</taxon>
        <taxon>Spirochaetales</taxon>
        <taxon>Candidatus Avitreponema</taxon>
    </lineage>
</organism>
<reference evidence="2" key="2">
    <citation type="journal article" date="2021" name="PeerJ">
        <title>Extensive microbial diversity within the chicken gut microbiome revealed by metagenomics and culture.</title>
        <authorList>
            <person name="Gilroy R."/>
            <person name="Ravi A."/>
            <person name="Getino M."/>
            <person name="Pursley I."/>
            <person name="Horton D.L."/>
            <person name="Alikhan N.F."/>
            <person name="Baker D."/>
            <person name="Gharbi K."/>
            <person name="Hall N."/>
            <person name="Watson M."/>
            <person name="Adriaenssens E.M."/>
            <person name="Foster-Nyarko E."/>
            <person name="Jarju S."/>
            <person name="Secka A."/>
            <person name="Antonio M."/>
            <person name="Oren A."/>
            <person name="Chaudhuri R.R."/>
            <person name="La Ragione R."/>
            <person name="Hildebrand F."/>
            <person name="Pallen M.J."/>
        </authorList>
    </citation>
    <scope>NUCLEOTIDE SEQUENCE</scope>
    <source>
        <strain evidence="2">B3-4054</strain>
    </source>
</reference>